<dbReference type="EMBL" id="MHKX01000004">
    <property type="protein sequence ID" value="OGY98652.1"/>
    <property type="molecule type" value="Genomic_DNA"/>
</dbReference>
<dbReference type="AlphaFoldDB" id="A0A1G2CBA4"/>
<comment type="caution">
    <text evidence="2">The sequence shown here is derived from an EMBL/GenBank/DDBJ whole genome shotgun (WGS) entry which is preliminary data.</text>
</comment>
<dbReference type="PRINTS" id="PR00080">
    <property type="entry name" value="SDRFAMILY"/>
</dbReference>
<dbReference type="Gene3D" id="3.40.50.720">
    <property type="entry name" value="NAD(P)-binding Rossmann-like Domain"/>
    <property type="match status" value="1"/>
</dbReference>
<dbReference type="InterPro" id="IPR050259">
    <property type="entry name" value="SDR"/>
</dbReference>
<dbReference type="Proteomes" id="UP000179059">
    <property type="component" value="Unassembled WGS sequence"/>
</dbReference>
<evidence type="ECO:0000313" key="3">
    <source>
        <dbReference type="Proteomes" id="UP000179059"/>
    </source>
</evidence>
<dbReference type="SUPFAM" id="SSF51735">
    <property type="entry name" value="NAD(P)-binding Rossmann-fold domains"/>
    <property type="match status" value="1"/>
</dbReference>
<evidence type="ECO:0000313" key="2">
    <source>
        <dbReference type="EMBL" id="OGY98652.1"/>
    </source>
</evidence>
<sequence>MSEIAIKDLLDLSGKTAIVTGGAMGIGLGISARLAEAGTNVLIADINAENAERAKQTLAGQGYKVDAITTDVSKAADVEAMVQKAVSAFGGVDILVNNAGIYPNKLVMDMAPEDFEKVIAVNLESVFLCTRQAAAQMIAQDRGGKVINITSIDALHPSTPGLAHYDASKHGVWGFTKNSALELAAHKIWVNAVAPGAIVTPGVQAMQSKGATPASVDMTKVLENFLAKIPMRRMGEADDIGKVVLFLASDMSSYMTGSQIVVDGGVLLS</sequence>
<dbReference type="FunFam" id="3.40.50.720:FF:000084">
    <property type="entry name" value="Short-chain dehydrogenase reductase"/>
    <property type="match status" value="1"/>
</dbReference>
<proteinExistence type="inferred from homology"/>
<dbReference type="NCBIfam" id="NF005559">
    <property type="entry name" value="PRK07231.1"/>
    <property type="match status" value="1"/>
</dbReference>
<dbReference type="PRINTS" id="PR00081">
    <property type="entry name" value="GDHRDH"/>
</dbReference>
<dbReference type="Pfam" id="PF13561">
    <property type="entry name" value="adh_short_C2"/>
    <property type="match status" value="1"/>
</dbReference>
<accession>A0A1G2CBA4</accession>
<gene>
    <name evidence="2" type="ORF">A2855_01315</name>
</gene>
<name>A0A1G2CBA4_9BACT</name>
<dbReference type="InterPro" id="IPR002347">
    <property type="entry name" value="SDR_fam"/>
</dbReference>
<dbReference type="PANTHER" id="PTHR42879">
    <property type="entry name" value="3-OXOACYL-(ACYL-CARRIER-PROTEIN) REDUCTASE"/>
    <property type="match status" value="1"/>
</dbReference>
<protein>
    <submittedName>
        <fullName evidence="2">SDR family oxidoreductase</fullName>
    </submittedName>
</protein>
<dbReference type="STRING" id="1798647.A2855_01315"/>
<comment type="similarity">
    <text evidence="1">Belongs to the short-chain dehydrogenases/reductases (SDR) family.</text>
</comment>
<evidence type="ECO:0000256" key="1">
    <source>
        <dbReference type="ARBA" id="ARBA00006484"/>
    </source>
</evidence>
<reference evidence="2 3" key="1">
    <citation type="journal article" date="2016" name="Nat. Commun.">
        <title>Thousands of microbial genomes shed light on interconnected biogeochemical processes in an aquifer system.</title>
        <authorList>
            <person name="Anantharaman K."/>
            <person name="Brown C.T."/>
            <person name="Hug L.A."/>
            <person name="Sharon I."/>
            <person name="Castelle C.J."/>
            <person name="Probst A.J."/>
            <person name="Thomas B.C."/>
            <person name="Singh A."/>
            <person name="Wilkins M.J."/>
            <person name="Karaoz U."/>
            <person name="Brodie E.L."/>
            <person name="Williams K.H."/>
            <person name="Hubbard S.S."/>
            <person name="Banfield J.F."/>
        </authorList>
    </citation>
    <scope>NUCLEOTIDE SEQUENCE [LARGE SCALE GENOMIC DNA]</scope>
</reference>
<dbReference type="PANTHER" id="PTHR42879:SF2">
    <property type="entry name" value="3-OXOACYL-[ACYL-CARRIER-PROTEIN] REDUCTASE FABG"/>
    <property type="match status" value="1"/>
</dbReference>
<dbReference type="InterPro" id="IPR036291">
    <property type="entry name" value="NAD(P)-bd_dom_sf"/>
</dbReference>
<organism evidence="2 3">
    <name type="scientific">Candidatus Liptonbacteria bacterium RIFCSPHIGHO2_01_FULL_57_28</name>
    <dbReference type="NCBI Taxonomy" id="1798647"/>
    <lineage>
        <taxon>Bacteria</taxon>
        <taxon>Candidatus Liptoniibacteriota</taxon>
    </lineage>
</organism>